<dbReference type="InterPro" id="IPR011990">
    <property type="entry name" value="TPR-like_helical_dom_sf"/>
</dbReference>
<evidence type="ECO:0000256" key="1">
    <source>
        <dbReference type="SAM" id="Phobius"/>
    </source>
</evidence>
<proteinExistence type="predicted"/>
<keyword evidence="1" id="KW-0812">Transmembrane</keyword>
<protein>
    <submittedName>
        <fullName evidence="2">Tetratricopeptide repeat protein</fullName>
    </submittedName>
</protein>
<gene>
    <name evidence="2" type="ORF">L2689_04930</name>
</gene>
<comment type="caution">
    <text evidence="2">The sequence shown here is derived from an EMBL/GenBank/DDBJ whole genome shotgun (WGS) entry which is preliminary data.</text>
</comment>
<reference evidence="2 3" key="1">
    <citation type="submission" date="2022-01" db="EMBL/GenBank/DDBJ databases">
        <title>Whole genome-based taxonomy of the Shewanellaceae.</title>
        <authorList>
            <person name="Martin-Rodriguez A.J."/>
        </authorList>
    </citation>
    <scope>NUCLEOTIDE SEQUENCE [LARGE SCALE GENOMIC DNA]</scope>
    <source>
        <strain evidence="2 3">JCM 17801</strain>
    </source>
</reference>
<keyword evidence="1" id="KW-0472">Membrane</keyword>
<sequence>MMSHSVQPNKNKYLAMVIVFIVVILGFYTYINSNSTDAPSSGSILVLPITLTSKDIQPWWNVYAAMDNLNHQLTLGAKFPILQTEDAITMMQLADASNTINRTLNNSENNAKHNLEHQIDIKRLMAISGAAYIIEASISKVNKKYQLTYVLYQENHQQQKLIESTTLDSLVTLTAADINQLFNPNTTAKPAAYSSNFGNLQLIKGLGFIQSGDLVLAQQQLTQSIAAEPENLLARRLLARLQYQNTQYILAKATLTSAIEHATKVNNDRELAKLRLLLAQTYLEMTDIEPALTLLSIAKTNAAKANEWLYLGYISQLSGVINQRLGRNEEARLQFKQAIKYHRMMGYLIGQSQSLNLLVELEIVEHNYPQAYRDITRSFTLISGLGLTEMEAATLTLMAKVEDKRRGS</sequence>
<organism evidence="2 3">
    <name type="scientific">Shewanella aestuarii</name>
    <dbReference type="NCBI Taxonomy" id="1028752"/>
    <lineage>
        <taxon>Bacteria</taxon>
        <taxon>Pseudomonadati</taxon>
        <taxon>Pseudomonadota</taxon>
        <taxon>Gammaproteobacteria</taxon>
        <taxon>Alteromonadales</taxon>
        <taxon>Shewanellaceae</taxon>
        <taxon>Shewanella</taxon>
    </lineage>
</organism>
<accession>A0ABT0KZB9</accession>
<evidence type="ECO:0000313" key="2">
    <source>
        <dbReference type="EMBL" id="MCL1116590.1"/>
    </source>
</evidence>
<keyword evidence="1" id="KW-1133">Transmembrane helix</keyword>
<feature type="transmembrane region" description="Helical" evidence="1">
    <location>
        <begin position="12"/>
        <end position="31"/>
    </location>
</feature>
<name>A0ABT0KZB9_9GAMM</name>
<keyword evidence="3" id="KW-1185">Reference proteome</keyword>
<dbReference type="RefSeq" id="WP_188840167.1">
    <property type="nucleotide sequence ID" value="NZ_BMOT01000002.1"/>
</dbReference>
<dbReference type="SUPFAM" id="SSF48452">
    <property type="entry name" value="TPR-like"/>
    <property type="match status" value="1"/>
</dbReference>
<dbReference type="Proteomes" id="UP001203212">
    <property type="component" value="Unassembled WGS sequence"/>
</dbReference>
<dbReference type="EMBL" id="JAKILK010000002">
    <property type="protein sequence ID" value="MCL1116590.1"/>
    <property type="molecule type" value="Genomic_DNA"/>
</dbReference>
<dbReference type="Gene3D" id="1.25.40.10">
    <property type="entry name" value="Tetratricopeptide repeat domain"/>
    <property type="match status" value="1"/>
</dbReference>
<evidence type="ECO:0000313" key="3">
    <source>
        <dbReference type="Proteomes" id="UP001203212"/>
    </source>
</evidence>